<evidence type="ECO:0000313" key="7">
    <source>
        <dbReference type="EMBL" id="GAA0940846.1"/>
    </source>
</evidence>
<comment type="pathway">
    <text evidence="1">Metabolic intermediate biosynthesis; prephenate biosynthesis; prephenate from chorismate: step 1/1.</text>
</comment>
<evidence type="ECO:0000256" key="5">
    <source>
        <dbReference type="SAM" id="SignalP"/>
    </source>
</evidence>
<gene>
    <name evidence="7" type="ORF">GCM10009560_52440</name>
</gene>
<evidence type="ECO:0000259" key="6">
    <source>
        <dbReference type="PROSITE" id="PS51168"/>
    </source>
</evidence>
<feature type="chain" id="PRO_5045828800" description="chorismate mutase" evidence="5">
    <location>
        <begin position="22"/>
        <end position="195"/>
    </location>
</feature>
<name>A0ABN1QDB4_9ACTN</name>
<reference evidence="7 8" key="1">
    <citation type="journal article" date="2019" name="Int. J. Syst. Evol. Microbiol.">
        <title>The Global Catalogue of Microorganisms (GCM) 10K type strain sequencing project: providing services to taxonomists for standard genome sequencing and annotation.</title>
        <authorList>
            <consortium name="The Broad Institute Genomics Platform"/>
            <consortium name="The Broad Institute Genome Sequencing Center for Infectious Disease"/>
            <person name="Wu L."/>
            <person name="Ma J."/>
        </authorList>
    </citation>
    <scope>NUCLEOTIDE SEQUENCE [LARGE SCALE GENOMIC DNA]</scope>
    <source>
        <strain evidence="7 8">JCM 11136</strain>
    </source>
</reference>
<dbReference type="EC" id="5.4.99.5" evidence="2"/>
<organism evidence="7 8">
    <name type="scientific">Nonomuraea longicatena</name>
    <dbReference type="NCBI Taxonomy" id="83682"/>
    <lineage>
        <taxon>Bacteria</taxon>
        <taxon>Bacillati</taxon>
        <taxon>Actinomycetota</taxon>
        <taxon>Actinomycetes</taxon>
        <taxon>Streptosporangiales</taxon>
        <taxon>Streptosporangiaceae</taxon>
        <taxon>Nonomuraea</taxon>
    </lineage>
</organism>
<dbReference type="SUPFAM" id="SSF48600">
    <property type="entry name" value="Chorismate mutase II"/>
    <property type="match status" value="1"/>
</dbReference>
<dbReference type="SMART" id="SM00830">
    <property type="entry name" value="CM_2"/>
    <property type="match status" value="1"/>
</dbReference>
<evidence type="ECO:0000313" key="8">
    <source>
        <dbReference type="Proteomes" id="UP001501578"/>
    </source>
</evidence>
<feature type="domain" description="Chorismate mutase" evidence="6">
    <location>
        <begin position="14"/>
        <end position="111"/>
    </location>
</feature>
<accession>A0ABN1QDB4</accession>
<dbReference type="PANTHER" id="PTHR38041:SF2">
    <property type="entry name" value="SECRETED CHORISMATE MUTASE"/>
    <property type="match status" value="1"/>
</dbReference>
<dbReference type="NCBIfam" id="TIGR01806">
    <property type="entry name" value="CM_mono2"/>
    <property type="match status" value="1"/>
</dbReference>
<dbReference type="InterPro" id="IPR002701">
    <property type="entry name" value="CM_II_prokaryot"/>
</dbReference>
<protein>
    <recommendedName>
        <fullName evidence="2">chorismate mutase</fullName>
        <ecNumber evidence="2">5.4.99.5</ecNumber>
    </recommendedName>
</protein>
<dbReference type="Pfam" id="PF01817">
    <property type="entry name" value="CM_2"/>
    <property type="match status" value="1"/>
</dbReference>
<comment type="caution">
    <text evidence="7">The sequence shown here is derived from an EMBL/GenBank/DDBJ whole genome shotgun (WGS) entry which is preliminary data.</text>
</comment>
<dbReference type="InterPro" id="IPR036979">
    <property type="entry name" value="CM_dom_sf"/>
</dbReference>
<evidence type="ECO:0000256" key="1">
    <source>
        <dbReference type="ARBA" id="ARBA00004817"/>
    </source>
</evidence>
<dbReference type="NCBIfam" id="NF006741">
    <property type="entry name" value="PRK09269.1"/>
    <property type="match status" value="1"/>
</dbReference>
<proteinExistence type="predicted"/>
<dbReference type="PROSITE" id="PS51168">
    <property type="entry name" value="CHORISMATE_MUT_2"/>
    <property type="match status" value="1"/>
</dbReference>
<feature type="signal peptide" evidence="5">
    <location>
        <begin position="1"/>
        <end position="21"/>
    </location>
</feature>
<keyword evidence="8" id="KW-1185">Reference proteome</keyword>
<keyword evidence="4" id="KW-0413">Isomerase</keyword>
<evidence type="ECO:0000256" key="3">
    <source>
        <dbReference type="ARBA" id="ARBA00022729"/>
    </source>
</evidence>
<evidence type="ECO:0000256" key="2">
    <source>
        <dbReference type="ARBA" id="ARBA00012404"/>
    </source>
</evidence>
<dbReference type="Proteomes" id="UP001501578">
    <property type="component" value="Unassembled WGS sequence"/>
</dbReference>
<keyword evidence="3 5" id="KW-0732">Signal</keyword>
<dbReference type="EMBL" id="BAAAHQ010000027">
    <property type="protein sequence ID" value="GAA0940846.1"/>
    <property type="molecule type" value="Genomic_DNA"/>
</dbReference>
<dbReference type="Gene3D" id="1.20.59.10">
    <property type="entry name" value="Chorismate mutase"/>
    <property type="match status" value="1"/>
</dbReference>
<dbReference type="PANTHER" id="PTHR38041">
    <property type="entry name" value="CHORISMATE MUTASE"/>
    <property type="match status" value="1"/>
</dbReference>
<sequence>MLIPVVSLALGLALASATAPAHPRAASSAIAPDRGGLEPLVELSLERVRLADKVAAAKWGTTLPIDDPAREKQVLDAVATQSETLGLNPAVATRIFRDQIEANKLVQRALHARWRAHPGGQPAERPDLATQVRPHLDRITGELLQAIKDTGHVRERISCQTKLTRILTGVADEEDLGRLHARGLTRALTSICRRR</sequence>
<dbReference type="InterPro" id="IPR051331">
    <property type="entry name" value="Chorismate_mutase-related"/>
</dbReference>
<evidence type="ECO:0000256" key="4">
    <source>
        <dbReference type="ARBA" id="ARBA00023235"/>
    </source>
</evidence>
<dbReference type="RefSeq" id="WP_343952683.1">
    <property type="nucleotide sequence ID" value="NZ_BAAAHQ010000027.1"/>
</dbReference>
<dbReference type="InterPro" id="IPR036263">
    <property type="entry name" value="Chorismate_II_sf"/>
</dbReference>
<dbReference type="InterPro" id="IPR008240">
    <property type="entry name" value="Chorismate_mutase_periplasmic"/>
</dbReference>